<dbReference type="InterPro" id="IPR055545">
    <property type="entry name" value="DUF7121"/>
</dbReference>
<sequence length="275" mass="31685">MNFEELTKDQEKLQKALSPLNKLKRDASKLANDRDSLNEIVKKSSSDVKKLKKERDKLNESVQRRKYEREALNKQREEAKKIQEKNPQTPAAPSTYAILKKRIKSLLWKIETSGVSFKEEKKMREEFDVLSKEAGTLETQVSATRVLKSSTREASKKHQDVVGLAQKSESVHKDLIKAYAELRKSRSSANKTHGKLMETREQIKNFEELNKEDIDKLEKITKGIKAEKKKAREIASIGGIKVLKKAEKVKKEFEAGKRVDLRDLQATIEIKKKRK</sequence>
<feature type="compositionally biased region" description="Basic and acidic residues" evidence="1">
    <location>
        <begin position="44"/>
        <end position="84"/>
    </location>
</feature>
<evidence type="ECO:0000313" key="2">
    <source>
        <dbReference type="EMBL" id="HIJ99778.1"/>
    </source>
</evidence>
<gene>
    <name evidence="2" type="ORF">H1011_03065</name>
</gene>
<reference evidence="2 3" key="1">
    <citation type="journal article" name="Nat. Commun.">
        <title>Undinarchaeota illuminate DPANN phylogeny and the impact of gene transfer on archaeal evolution.</title>
        <authorList>
            <person name="Dombrowski N."/>
            <person name="Williams T.A."/>
            <person name="Sun J."/>
            <person name="Woodcroft B.J."/>
            <person name="Lee J.H."/>
            <person name="Minh B.Q."/>
            <person name="Rinke C."/>
            <person name="Spang A."/>
        </authorList>
    </citation>
    <scope>NUCLEOTIDE SEQUENCE [LARGE SCALE GENOMIC DNA]</scope>
    <source>
        <strain evidence="2">MAG_bin17</strain>
    </source>
</reference>
<protein>
    <recommendedName>
        <fullName evidence="4">Phosphoserine phosphatase</fullName>
    </recommendedName>
</protein>
<evidence type="ECO:0000313" key="3">
    <source>
        <dbReference type="Proteomes" id="UP000604391"/>
    </source>
</evidence>
<evidence type="ECO:0000256" key="1">
    <source>
        <dbReference type="SAM" id="MobiDB-lite"/>
    </source>
</evidence>
<keyword evidence="3" id="KW-1185">Reference proteome</keyword>
<accession>A0A832UYT0</accession>
<dbReference type="Proteomes" id="UP000604391">
    <property type="component" value="Unassembled WGS sequence"/>
</dbReference>
<feature type="region of interest" description="Disordered" evidence="1">
    <location>
        <begin position="44"/>
        <end position="93"/>
    </location>
</feature>
<organism evidence="2 3">
    <name type="scientific">Candidatus Undinarchaeum marinum</name>
    <dbReference type="NCBI Taxonomy" id="2756141"/>
    <lineage>
        <taxon>Archaea</taxon>
        <taxon>Candidatus Undinarchaeota</taxon>
        <taxon>Candidatus Undinarchaeia</taxon>
        <taxon>Candidatus Undinarchaeales</taxon>
        <taxon>Candidatus Undinarchaeaceae</taxon>
        <taxon>Candidatus Undinarchaeum</taxon>
    </lineage>
</organism>
<evidence type="ECO:0008006" key="4">
    <source>
        <dbReference type="Google" id="ProtNLM"/>
    </source>
</evidence>
<name>A0A832UYT0_9ARCH</name>
<dbReference type="EMBL" id="DVAD01000015">
    <property type="protein sequence ID" value="HIJ99778.1"/>
    <property type="molecule type" value="Genomic_DNA"/>
</dbReference>
<dbReference type="AlphaFoldDB" id="A0A832UYT0"/>
<dbReference type="Pfam" id="PF23435">
    <property type="entry name" value="DUF7121"/>
    <property type="match status" value="1"/>
</dbReference>
<comment type="caution">
    <text evidence="2">The sequence shown here is derived from an EMBL/GenBank/DDBJ whole genome shotgun (WGS) entry which is preliminary data.</text>
</comment>
<proteinExistence type="predicted"/>